<proteinExistence type="predicted"/>
<gene>
    <name evidence="1" type="ORF">QWZ03_06910</name>
</gene>
<accession>A0ABT8B4M3</accession>
<reference evidence="1" key="2">
    <citation type="submission" date="2023-06" db="EMBL/GenBank/DDBJ databases">
        <authorList>
            <person name="Lucena T."/>
            <person name="Sun Q."/>
        </authorList>
    </citation>
    <scope>NUCLEOTIDE SEQUENCE</scope>
    <source>
        <strain evidence="1">CECT 7703</strain>
    </source>
</reference>
<keyword evidence="2" id="KW-1185">Reference proteome</keyword>
<name>A0ABT8B4M3_9NEIS</name>
<sequence length="172" mass="19693">MPQTYKQRYDRYKKEVDAAVGRPLGKWGQFKAFFAPNSLSTVRKQAIDNARNAKRAAVTREDQANRLYQTHNIIGRTQAPGQRPTIYYRTSSGTFGHITQEHGIANNIGREPARKDPRYNFGNTGPHGVLEERIGNRVVHTSRNPFMPAVTEGDRRALQQAHRDFPDIKDRY</sequence>
<evidence type="ECO:0000313" key="2">
    <source>
        <dbReference type="Proteomes" id="UP001180081"/>
    </source>
</evidence>
<evidence type="ECO:0000313" key="1">
    <source>
        <dbReference type="EMBL" id="MDN3576493.1"/>
    </source>
</evidence>
<protein>
    <recommendedName>
        <fullName evidence="3">HK97 gp10 family phage protein</fullName>
    </recommendedName>
</protein>
<dbReference type="RefSeq" id="WP_290332043.1">
    <property type="nucleotide sequence ID" value="NZ_JAUFPU010000004.1"/>
</dbReference>
<dbReference type="Proteomes" id="UP001180081">
    <property type="component" value="Unassembled WGS sequence"/>
</dbReference>
<dbReference type="EMBL" id="JAUFPU010000004">
    <property type="protein sequence ID" value="MDN3576493.1"/>
    <property type="molecule type" value="Genomic_DNA"/>
</dbReference>
<comment type="caution">
    <text evidence="1">The sequence shown here is derived from an EMBL/GenBank/DDBJ whole genome shotgun (WGS) entry which is preliminary data.</text>
</comment>
<reference evidence="1" key="1">
    <citation type="journal article" date="2014" name="Int. J. Syst. Evol. Microbiol.">
        <title>Complete genome of a new Firmicutes species belonging to the dominant human colonic microbiota ('Ruminococcus bicirculans') reveals two chromosomes and a selective capacity to utilize plant glucans.</title>
        <authorList>
            <consortium name="NISC Comparative Sequencing Program"/>
            <person name="Wegmann U."/>
            <person name="Louis P."/>
            <person name="Goesmann A."/>
            <person name="Henrissat B."/>
            <person name="Duncan S.H."/>
            <person name="Flint H.J."/>
        </authorList>
    </citation>
    <scope>NUCLEOTIDE SEQUENCE</scope>
    <source>
        <strain evidence="1">CECT 7703</strain>
    </source>
</reference>
<evidence type="ECO:0008006" key="3">
    <source>
        <dbReference type="Google" id="ProtNLM"/>
    </source>
</evidence>
<organism evidence="1 2">
    <name type="scientific">Chitinimonas viridis</name>
    <dbReference type="NCBI Taxonomy" id="664880"/>
    <lineage>
        <taxon>Bacteria</taxon>
        <taxon>Pseudomonadati</taxon>
        <taxon>Pseudomonadota</taxon>
        <taxon>Betaproteobacteria</taxon>
        <taxon>Neisseriales</taxon>
        <taxon>Chitinibacteraceae</taxon>
        <taxon>Chitinimonas</taxon>
    </lineage>
</organism>